<dbReference type="SMART" id="SM00408">
    <property type="entry name" value="IGc2"/>
    <property type="match status" value="1"/>
</dbReference>
<dbReference type="InterPro" id="IPR013098">
    <property type="entry name" value="Ig_I-set"/>
</dbReference>
<dbReference type="PROSITE" id="PS50835">
    <property type="entry name" value="IG_LIKE"/>
    <property type="match status" value="1"/>
</dbReference>
<sequence>MLDGKETHKRFYELSTEDRAKVIKGLPDVVAIMEGKSLCLTCFIDGDPAPEIFWLRNDREILDQTQFTITKESKRTSITVNKVTMEDSGKYSIFVRNQYGSETVDVTLSVYKKGEKPPANALPATLVKENPDSLKDMDLNGTWQVYYQENYEEFLRAMGEKNIRRSTKLCSAGVCTKFAWNIKHGFYSTELPEDVIKMTKDIKPISEIKQTGNDFVITSKTAGKSVTNSFTIGKEADITSIDGRKLKVTNVCSYFIQRQTF</sequence>
<dbReference type="SUPFAM" id="SSF48726">
    <property type="entry name" value="Immunoglobulin"/>
    <property type="match status" value="1"/>
</dbReference>
<name>A0ABV0PD31_9TELE</name>
<dbReference type="InterPro" id="IPR000463">
    <property type="entry name" value="Fatty_acid-bd"/>
</dbReference>
<dbReference type="Pfam" id="PF14651">
    <property type="entry name" value="Lipocalin_7"/>
    <property type="match status" value="1"/>
</dbReference>
<dbReference type="PROSITE" id="PS00214">
    <property type="entry name" value="FABP"/>
    <property type="match status" value="1"/>
</dbReference>
<dbReference type="InterPro" id="IPR003599">
    <property type="entry name" value="Ig_sub"/>
</dbReference>
<protein>
    <recommendedName>
        <fullName evidence="1">Ig-like domain-containing protein</fullName>
    </recommendedName>
</protein>
<comment type="caution">
    <text evidence="2">The sequence shown here is derived from an EMBL/GenBank/DDBJ whole genome shotgun (WGS) entry which is preliminary data.</text>
</comment>
<evidence type="ECO:0000259" key="1">
    <source>
        <dbReference type="PROSITE" id="PS50835"/>
    </source>
</evidence>
<dbReference type="Pfam" id="PF07679">
    <property type="entry name" value="I-set"/>
    <property type="match status" value="1"/>
</dbReference>
<dbReference type="InterPro" id="IPR007110">
    <property type="entry name" value="Ig-like_dom"/>
</dbReference>
<dbReference type="InterPro" id="IPR012674">
    <property type="entry name" value="Calycin"/>
</dbReference>
<keyword evidence="3" id="KW-1185">Reference proteome</keyword>
<dbReference type="SMART" id="SM00409">
    <property type="entry name" value="IG"/>
    <property type="match status" value="1"/>
</dbReference>
<feature type="domain" description="Ig-like" evidence="1">
    <location>
        <begin position="34"/>
        <end position="109"/>
    </location>
</feature>
<dbReference type="InterPro" id="IPR013783">
    <property type="entry name" value="Ig-like_fold"/>
</dbReference>
<dbReference type="PANTHER" id="PTHR47633:SF8">
    <property type="entry name" value="SPEG NEIGHBOR PROTEIN"/>
    <property type="match status" value="1"/>
</dbReference>
<evidence type="ECO:0000313" key="3">
    <source>
        <dbReference type="Proteomes" id="UP001476798"/>
    </source>
</evidence>
<organism evidence="2 3">
    <name type="scientific">Goodea atripinnis</name>
    <dbReference type="NCBI Taxonomy" id="208336"/>
    <lineage>
        <taxon>Eukaryota</taxon>
        <taxon>Metazoa</taxon>
        <taxon>Chordata</taxon>
        <taxon>Craniata</taxon>
        <taxon>Vertebrata</taxon>
        <taxon>Euteleostomi</taxon>
        <taxon>Actinopterygii</taxon>
        <taxon>Neopterygii</taxon>
        <taxon>Teleostei</taxon>
        <taxon>Neoteleostei</taxon>
        <taxon>Acanthomorphata</taxon>
        <taxon>Ovalentaria</taxon>
        <taxon>Atherinomorphae</taxon>
        <taxon>Cyprinodontiformes</taxon>
        <taxon>Goodeidae</taxon>
        <taxon>Goodea</taxon>
    </lineage>
</organism>
<dbReference type="InterPro" id="IPR003598">
    <property type="entry name" value="Ig_sub2"/>
</dbReference>
<dbReference type="InterPro" id="IPR036179">
    <property type="entry name" value="Ig-like_dom_sf"/>
</dbReference>
<proteinExistence type="predicted"/>
<reference evidence="2 3" key="1">
    <citation type="submission" date="2021-06" db="EMBL/GenBank/DDBJ databases">
        <authorList>
            <person name="Palmer J.M."/>
        </authorList>
    </citation>
    <scope>NUCLEOTIDE SEQUENCE [LARGE SCALE GENOMIC DNA]</scope>
    <source>
        <strain evidence="2 3">GA_2019</strain>
        <tissue evidence="2">Muscle</tissue>
    </source>
</reference>
<gene>
    <name evidence="2" type="ORF">GOODEAATRI_010894</name>
</gene>
<evidence type="ECO:0000313" key="2">
    <source>
        <dbReference type="EMBL" id="MEQ2181368.1"/>
    </source>
</evidence>
<dbReference type="Gene3D" id="2.60.40.10">
    <property type="entry name" value="Immunoglobulins"/>
    <property type="match status" value="1"/>
</dbReference>
<dbReference type="Proteomes" id="UP001476798">
    <property type="component" value="Unassembled WGS sequence"/>
</dbReference>
<dbReference type="PANTHER" id="PTHR47633">
    <property type="entry name" value="IMMUNOGLOBULIN"/>
    <property type="match status" value="1"/>
</dbReference>
<dbReference type="EMBL" id="JAHRIO010070619">
    <property type="protein sequence ID" value="MEQ2181368.1"/>
    <property type="molecule type" value="Genomic_DNA"/>
</dbReference>
<dbReference type="Gene3D" id="2.40.128.20">
    <property type="match status" value="1"/>
</dbReference>
<accession>A0ABV0PD31</accession>
<dbReference type="SUPFAM" id="SSF50814">
    <property type="entry name" value="Lipocalins"/>
    <property type="match status" value="1"/>
</dbReference>